<evidence type="ECO:0000313" key="4">
    <source>
        <dbReference type="Proteomes" id="UP001176961"/>
    </source>
</evidence>
<feature type="compositionally biased region" description="Basic and acidic residues" evidence="2">
    <location>
        <begin position="274"/>
        <end position="291"/>
    </location>
</feature>
<name>A0AA36GL96_CYLNA</name>
<protein>
    <submittedName>
        <fullName evidence="3">Uncharacterized protein</fullName>
    </submittedName>
</protein>
<dbReference type="Proteomes" id="UP001176961">
    <property type="component" value="Unassembled WGS sequence"/>
</dbReference>
<sequence>MQVLSESDKEELSHAQEKIRALTTELAMHDDALVQVAVLRKKIAASKERAQALVNMIDRRITYLCKLWDEYMAKEDDNEIVELAKTAVNDPLRISINGADEARFTERVNLLKDKVAELMLLDEQAAEAHKRAAEDNKTLAMAARRLNETEEHHKALLANNRNQQSEDYTALISLQKAITALVERGSAANVSAEEKSDSAILVEKLHEYVAKLPIKPIESYGETSATPGPNSRTSTGIGGVTASSSGISGTTVPTDESSSFFTTSSLPTTSMKNARQDRKWRACAEVKEITARSKSSRSSSAAKKTSTTGI</sequence>
<dbReference type="EMBL" id="CATQJL010000112">
    <property type="protein sequence ID" value="CAJ0594131.1"/>
    <property type="molecule type" value="Genomic_DNA"/>
</dbReference>
<feature type="compositionally biased region" description="Polar residues" evidence="2">
    <location>
        <begin position="242"/>
        <end position="256"/>
    </location>
</feature>
<organism evidence="3 4">
    <name type="scientific">Cylicocyclus nassatus</name>
    <name type="common">Nematode worm</name>
    <dbReference type="NCBI Taxonomy" id="53992"/>
    <lineage>
        <taxon>Eukaryota</taxon>
        <taxon>Metazoa</taxon>
        <taxon>Ecdysozoa</taxon>
        <taxon>Nematoda</taxon>
        <taxon>Chromadorea</taxon>
        <taxon>Rhabditida</taxon>
        <taxon>Rhabditina</taxon>
        <taxon>Rhabditomorpha</taxon>
        <taxon>Strongyloidea</taxon>
        <taxon>Strongylidae</taxon>
        <taxon>Cylicocyclus</taxon>
    </lineage>
</organism>
<dbReference type="AlphaFoldDB" id="A0AA36GL96"/>
<proteinExistence type="predicted"/>
<keyword evidence="1" id="KW-0175">Coiled coil</keyword>
<evidence type="ECO:0000313" key="3">
    <source>
        <dbReference type="EMBL" id="CAJ0594131.1"/>
    </source>
</evidence>
<feature type="region of interest" description="Disordered" evidence="2">
    <location>
        <begin position="242"/>
        <end position="310"/>
    </location>
</feature>
<gene>
    <name evidence="3" type="ORF">CYNAS_LOCUS6114</name>
</gene>
<feature type="compositionally biased region" description="Low complexity" evidence="2">
    <location>
        <begin position="292"/>
        <end position="310"/>
    </location>
</feature>
<reference evidence="3" key="1">
    <citation type="submission" date="2023-07" db="EMBL/GenBank/DDBJ databases">
        <authorList>
            <consortium name="CYATHOMIX"/>
        </authorList>
    </citation>
    <scope>NUCLEOTIDE SEQUENCE</scope>
    <source>
        <strain evidence="3">N/A</strain>
    </source>
</reference>
<evidence type="ECO:0000256" key="2">
    <source>
        <dbReference type="SAM" id="MobiDB-lite"/>
    </source>
</evidence>
<keyword evidence="4" id="KW-1185">Reference proteome</keyword>
<comment type="caution">
    <text evidence="3">The sequence shown here is derived from an EMBL/GenBank/DDBJ whole genome shotgun (WGS) entry which is preliminary data.</text>
</comment>
<accession>A0AA36GL96</accession>
<feature type="coiled-coil region" evidence="1">
    <location>
        <begin position="139"/>
        <end position="166"/>
    </location>
</feature>
<evidence type="ECO:0000256" key="1">
    <source>
        <dbReference type="SAM" id="Coils"/>
    </source>
</evidence>
<feature type="compositionally biased region" description="Low complexity" evidence="2">
    <location>
        <begin position="257"/>
        <end position="270"/>
    </location>
</feature>